<evidence type="ECO:0000256" key="2">
    <source>
        <dbReference type="ARBA" id="ARBA00022692"/>
    </source>
</evidence>
<sequence>MAKEMKDEPRFIRDTIREQAVAVPLTERLSQIPEEKRWPLNTGLAVVSINSTIVGLICNSYLRRMCMLGGKGVFLSMVPIAGSCALTMQAVWQATVVNPLVQGRLGCPLCAELRGGLVNFTLGAVYPLALAVPINGAMSVMYRTIEVPFFTKKATPGQFFQFWVSKLRYFKVQFVTIAIFQTLVGTYLAGKQYETIQLLNKVSTEADSNSGQQ</sequence>
<keyword evidence="4" id="KW-0496">Mitochondrion</keyword>
<keyword evidence="5 6" id="KW-0472">Membrane</keyword>
<proteinExistence type="predicted"/>
<dbReference type="InterPro" id="IPR009801">
    <property type="entry name" value="TMEM126"/>
</dbReference>
<dbReference type="EMBL" id="MRZV01000708">
    <property type="protein sequence ID" value="PIK45508.1"/>
    <property type="molecule type" value="Genomic_DNA"/>
</dbReference>
<keyword evidence="8" id="KW-1185">Reference proteome</keyword>
<evidence type="ECO:0000256" key="4">
    <source>
        <dbReference type="ARBA" id="ARBA00023128"/>
    </source>
</evidence>
<gene>
    <name evidence="7" type="ORF">BSL78_17612</name>
</gene>
<dbReference type="AlphaFoldDB" id="A0A2G8KBX2"/>
<evidence type="ECO:0000256" key="1">
    <source>
        <dbReference type="ARBA" id="ARBA00004225"/>
    </source>
</evidence>
<dbReference type="STRING" id="307972.A0A2G8KBX2"/>
<evidence type="ECO:0000256" key="3">
    <source>
        <dbReference type="ARBA" id="ARBA00022989"/>
    </source>
</evidence>
<evidence type="ECO:0000313" key="8">
    <source>
        <dbReference type="Proteomes" id="UP000230750"/>
    </source>
</evidence>
<feature type="transmembrane region" description="Helical" evidence="6">
    <location>
        <begin position="124"/>
        <end position="142"/>
    </location>
</feature>
<feature type="transmembrane region" description="Helical" evidence="6">
    <location>
        <begin position="74"/>
        <end position="92"/>
    </location>
</feature>
<protein>
    <submittedName>
        <fullName evidence="7">Putative transmembrane protein</fullName>
    </submittedName>
</protein>
<dbReference type="Pfam" id="PF07114">
    <property type="entry name" value="TMEM126"/>
    <property type="match status" value="1"/>
</dbReference>
<organism evidence="7 8">
    <name type="scientific">Stichopus japonicus</name>
    <name type="common">Sea cucumber</name>
    <dbReference type="NCBI Taxonomy" id="307972"/>
    <lineage>
        <taxon>Eukaryota</taxon>
        <taxon>Metazoa</taxon>
        <taxon>Echinodermata</taxon>
        <taxon>Eleutherozoa</taxon>
        <taxon>Echinozoa</taxon>
        <taxon>Holothuroidea</taxon>
        <taxon>Aspidochirotacea</taxon>
        <taxon>Aspidochirotida</taxon>
        <taxon>Stichopodidae</taxon>
        <taxon>Apostichopus</taxon>
    </lineage>
</organism>
<dbReference type="PANTHER" id="PTHR16296:SF2">
    <property type="entry name" value="TRANSMEMBRANE PROTEIN 126A"/>
    <property type="match status" value="1"/>
</dbReference>
<comment type="caution">
    <text evidence="7">The sequence shown here is derived from an EMBL/GenBank/DDBJ whole genome shotgun (WGS) entry which is preliminary data.</text>
</comment>
<dbReference type="Proteomes" id="UP000230750">
    <property type="component" value="Unassembled WGS sequence"/>
</dbReference>
<comment type="subcellular location">
    <subcellularLocation>
        <location evidence="1">Mitochondrion membrane</location>
        <topology evidence="1">Multi-pass membrane protein</topology>
    </subcellularLocation>
</comment>
<dbReference type="OrthoDB" id="6234762at2759"/>
<dbReference type="GO" id="GO:0031966">
    <property type="term" value="C:mitochondrial membrane"/>
    <property type="evidence" value="ECO:0007669"/>
    <property type="project" value="UniProtKB-SubCell"/>
</dbReference>
<keyword evidence="2 6" id="KW-0812">Transmembrane</keyword>
<name>A0A2G8KBX2_STIJA</name>
<evidence type="ECO:0000256" key="5">
    <source>
        <dbReference type="ARBA" id="ARBA00023136"/>
    </source>
</evidence>
<dbReference type="GO" id="GO:0032981">
    <property type="term" value="P:mitochondrial respiratory chain complex I assembly"/>
    <property type="evidence" value="ECO:0007669"/>
    <property type="project" value="TreeGrafter"/>
</dbReference>
<evidence type="ECO:0000256" key="6">
    <source>
        <dbReference type="SAM" id="Phobius"/>
    </source>
</evidence>
<reference evidence="7 8" key="1">
    <citation type="journal article" date="2017" name="PLoS Biol.">
        <title>The sea cucumber genome provides insights into morphological evolution and visceral regeneration.</title>
        <authorList>
            <person name="Zhang X."/>
            <person name="Sun L."/>
            <person name="Yuan J."/>
            <person name="Sun Y."/>
            <person name="Gao Y."/>
            <person name="Zhang L."/>
            <person name="Li S."/>
            <person name="Dai H."/>
            <person name="Hamel J.F."/>
            <person name="Liu C."/>
            <person name="Yu Y."/>
            <person name="Liu S."/>
            <person name="Lin W."/>
            <person name="Guo K."/>
            <person name="Jin S."/>
            <person name="Xu P."/>
            <person name="Storey K.B."/>
            <person name="Huan P."/>
            <person name="Zhang T."/>
            <person name="Zhou Y."/>
            <person name="Zhang J."/>
            <person name="Lin C."/>
            <person name="Li X."/>
            <person name="Xing L."/>
            <person name="Huo D."/>
            <person name="Sun M."/>
            <person name="Wang L."/>
            <person name="Mercier A."/>
            <person name="Li F."/>
            <person name="Yang H."/>
            <person name="Xiang J."/>
        </authorList>
    </citation>
    <scope>NUCLEOTIDE SEQUENCE [LARGE SCALE GENOMIC DNA]</scope>
    <source>
        <strain evidence="7">Shaxun</strain>
        <tissue evidence="7">Muscle</tissue>
    </source>
</reference>
<accession>A0A2G8KBX2</accession>
<dbReference type="PANTHER" id="PTHR16296">
    <property type="entry name" value="UNCHARACTERIZED HYPOTHALAMUS PROTEIN HT007"/>
    <property type="match status" value="1"/>
</dbReference>
<evidence type="ECO:0000313" key="7">
    <source>
        <dbReference type="EMBL" id="PIK45508.1"/>
    </source>
</evidence>
<keyword evidence="3 6" id="KW-1133">Transmembrane helix</keyword>